<dbReference type="PRINTS" id="PR00069">
    <property type="entry name" value="ALDKETRDTASE"/>
</dbReference>
<dbReference type="EMBL" id="CAKC01000023">
    <property type="protein sequence ID" value="CCI86472.1"/>
    <property type="molecule type" value="Genomic_DNA"/>
</dbReference>
<dbReference type="PANTHER" id="PTHR43364">
    <property type="entry name" value="NADH-SPECIFIC METHYLGLYOXAL REDUCTASE-RELATED"/>
    <property type="match status" value="1"/>
</dbReference>
<dbReference type="InterPro" id="IPR020471">
    <property type="entry name" value="AKR"/>
</dbReference>
<dbReference type="Proteomes" id="UP000009326">
    <property type="component" value="Unassembled WGS sequence"/>
</dbReference>
<dbReference type="OrthoDB" id="9773828at2"/>
<dbReference type="RefSeq" id="WP_008472421.1">
    <property type="nucleotide sequence ID" value="NZ_AYZO01000008.1"/>
</dbReference>
<gene>
    <name evidence="2" type="ORF">BN52_07700</name>
    <name evidence="3" type="ORF">FC38_GL001778</name>
</gene>
<dbReference type="Pfam" id="PF00248">
    <property type="entry name" value="Aldo_ket_red"/>
    <property type="match status" value="1"/>
</dbReference>
<protein>
    <submittedName>
        <fullName evidence="3">Aldo keto reductase</fullName>
    </submittedName>
    <submittedName>
        <fullName evidence="2">Oxidoreductase, aldo/keto reductase family protein</fullName>
    </submittedName>
</protein>
<dbReference type="PROSITE" id="PS51257">
    <property type="entry name" value="PROKAR_LIPOPROTEIN"/>
    <property type="match status" value="1"/>
</dbReference>
<reference evidence="3 5" key="2">
    <citation type="journal article" date="2015" name="Genome Announc.">
        <title>Expanding the biotechnology potential of lactobacilli through comparative genomics of 213 strains and associated genera.</title>
        <authorList>
            <person name="Sun Z."/>
            <person name="Harris H.M."/>
            <person name="McCann A."/>
            <person name="Guo C."/>
            <person name="Argimon S."/>
            <person name="Zhang W."/>
            <person name="Yang X."/>
            <person name="Jeffery I.B."/>
            <person name="Cooney J.C."/>
            <person name="Kagawa T.F."/>
            <person name="Liu W."/>
            <person name="Song Y."/>
            <person name="Salvetti E."/>
            <person name="Wrobel A."/>
            <person name="Rasinkangas P."/>
            <person name="Parkhill J."/>
            <person name="Rea M.C."/>
            <person name="O'Sullivan O."/>
            <person name="Ritari J."/>
            <person name="Douillard F.P."/>
            <person name="Paul Ross R."/>
            <person name="Yang R."/>
            <person name="Briner A.E."/>
            <person name="Felis G.E."/>
            <person name="de Vos W.M."/>
            <person name="Barrangou R."/>
            <person name="Klaenhammer T.R."/>
            <person name="Caufield P.W."/>
            <person name="Cui Y."/>
            <person name="Zhang H."/>
            <person name="O'Toole P.W."/>
        </authorList>
    </citation>
    <scope>NUCLEOTIDE SEQUENCE [LARGE SCALE GENOMIC DNA]</scope>
    <source>
        <strain evidence="3 5">DSM 23908</strain>
    </source>
</reference>
<comment type="caution">
    <text evidence="2">The sequence shown here is derived from an EMBL/GenBank/DDBJ whole genome shotgun (WGS) entry which is preliminary data.</text>
</comment>
<dbReference type="GO" id="GO:0016491">
    <property type="term" value="F:oxidoreductase activity"/>
    <property type="evidence" value="ECO:0007669"/>
    <property type="project" value="InterPro"/>
</dbReference>
<dbReference type="PATRIC" id="fig|1423751.3.peg.1841"/>
<dbReference type="AlphaFoldDB" id="I7J1U4"/>
<dbReference type="Gene3D" id="3.20.20.100">
    <property type="entry name" value="NADP-dependent oxidoreductase domain"/>
    <property type="match status" value="1"/>
</dbReference>
<dbReference type="EMBL" id="AYZO01000008">
    <property type="protein sequence ID" value="KRN13857.1"/>
    <property type="molecule type" value="Genomic_DNA"/>
</dbReference>
<name>I7J1U4_9LACO</name>
<reference evidence="2 4" key="1">
    <citation type="submission" date="2012-06" db="EMBL/GenBank/DDBJ databases">
        <title>Draft genome sequence of Lactobacillus gigeriorum CRBIP 24.85T, isolated from chicken crop.</title>
        <authorList>
            <person name="Cousin S."/>
            <person name="Ma L."/>
            <person name="Creno S."/>
            <person name="Clermont D."/>
            <person name="Loux V."/>
            <person name="Bizet C."/>
            <person name="Bouchier C."/>
        </authorList>
    </citation>
    <scope>NUCLEOTIDE SEQUENCE [LARGE SCALE GENOMIC DNA]</scope>
    <source>
        <strain evidence="4">CRBIP 24.85T</strain>
        <strain evidence="2">Type strain: CRBIP 24.85</strain>
    </source>
</reference>
<sequence>MKTLNVKNGPQNVSTIIQGCMRMPSLSVEEATKLIQTDLELGINFFDNATCYTEGVAEARFGEAFQKSGIKREDVVLQTKVGLEFQRNEFDWTKENILTNVDASLERMKTDYLDVLLLHRPDLIFDPEEVAEAFEELHQSGKVRYFGVSNVPTLQLALLKKYVKQPLVFNQLQLSLDQSQLIDQMLYVNDKTTDMSISRDSEILNYCQLNDITVQAWSPLQYGKFEGSFIDNPKFPELNKVLEELSDKYGVSKAAIAIAWILRHPAHMQAIIGTMNPVHLAETVPAQKVALTHHEWYQLYLASGKFLP</sequence>
<dbReference type="SUPFAM" id="SSF51430">
    <property type="entry name" value="NAD(P)-linked oxidoreductase"/>
    <property type="match status" value="1"/>
</dbReference>
<dbReference type="InterPro" id="IPR023210">
    <property type="entry name" value="NADP_OxRdtase_dom"/>
</dbReference>
<dbReference type="InterPro" id="IPR036812">
    <property type="entry name" value="NAD(P)_OxRdtase_dom_sf"/>
</dbReference>
<dbReference type="GO" id="GO:0005829">
    <property type="term" value="C:cytosol"/>
    <property type="evidence" value="ECO:0007669"/>
    <property type="project" value="TreeGrafter"/>
</dbReference>
<dbReference type="CDD" id="cd19092">
    <property type="entry name" value="AKR_BsYcsN_EcYdhF-like"/>
    <property type="match status" value="1"/>
</dbReference>
<dbReference type="InterPro" id="IPR050523">
    <property type="entry name" value="AKR_Detox_Biosynth"/>
</dbReference>
<evidence type="ECO:0000313" key="3">
    <source>
        <dbReference type="EMBL" id="KRN13857.1"/>
    </source>
</evidence>
<dbReference type="Proteomes" id="UP000051521">
    <property type="component" value="Unassembled WGS sequence"/>
</dbReference>
<feature type="domain" description="NADP-dependent oxidoreductase" evidence="1">
    <location>
        <begin position="16"/>
        <end position="298"/>
    </location>
</feature>
<accession>I7J1U4</accession>
<proteinExistence type="predicted"/>
<keyword evidence="5" id="KW-1185">Reference proteome</keyword>
<evidence type="ECO:0000259" key="1">
    <source>
        <dbReference type="Pfam" id="PF00248"/>
    </source>
</evidence>
<evidence type="ECO:0000313" key="5">
    <source>
        <dbReference type="Proteomes" id="UP000051521"/>
    </source>
</evidence>
<dbReference type="STRING" id="1423751.FC38_GL001778"/>
<dbReference type="PANTHER" id="PTHR43364:SF1">
    <property type="entry name" value="OXIDOREDUCTASE YDHF"/>
    <property type="match status" value="1"/>
</dbReference>
<evidence type="ECO:0000313" key="4">
    <source>
        <dbReference type="Proteomes" id="UP000009326"/>
    </source>
</evidence>
<evidence type="ECO:0000313" key="2">
    <source>
        <dbReference type="EMBL" id="CCI86472.1"/>
    </source>
</evidence>
<organism evidence="2 4">
    <name type="scientific">Lactobacillus gigeriorum DSM 23908 = CRBIP 24.85</name>
    <dbReference type="NCBI Taxonomy" id="1423751"/>
    <lineage>
        <taxon>Bacteria</taxon>
        <taxon>Bacillati</taxon>
        <taxon>Bacillota</taxon>
        <taxon>Bacilli</taxon>
        <taxon>Lactobacillales</taxon>
        <taxon>Lactobacillaceae</taxon>
        <taxon>Lactobacillus</taxon>
    </lineage>
</organism>